<evidence type="ECO:0000313" key="4">
    <source>
        <dbReference type="Proteomes" id="UP000512286"/>
    </source>
</evidence>
<dbReference type="AlphaFoldDB" id="A0A7D7AGU8"/>
<dbReference type="PROSITE" id="PS50943">
    <property type="entry name" value="HTH_CROC1"/>
    <property type="match status" value="1"/>
</dbReference>
<dbReference type="EMBL" id="CP059378">
    <property type="protein sequence ID" value="QLY81904.1"/>
    <property type="molecule type" value="Genomic_DNA"/>
</dbReference>
<dbReference type="Proteomes" id="UP000512286">
    <property type="component" value="Chromosome"/>
</dbReference>
<reference evidence="3 4" key="1">
    <citation type="submission" date="2020-07" db="EMBL/GenBank/DDBJ databases">
        <title>Electron transfer.</title>
        <authorList>
            <person name="Huang L."/>
            <person name="Liu X."/>
            <person name="Zhou S."/>
        </authorList>
    </citation>
    <scope>NUCLEOTIDE SEQUENCE [LARGE SCALE GENOMIC DNA]</scope>
    <source>
        <strain evidence="3 4">Lx1</strain>
    </source>
</reference>
<feature type="domain" description="HTH cro/C1-type" evidence="2">
    <location>
        <begin position="14"/>
        <end position="68"/>
    </location>
</feature>
<proteinExistence type="predicted"/>
<evidence type="ECO:0000259" key="2">
    <source>
        <dbReference type="PROSITE" id="PS50943"/>
    </source>
</evidence>
<name>A0A7D7AGU8_9CLOT</name>
<gene>
    <name evidence="3" type="ORF">HZF06_10060</name>
</gene>
<sequence length="75" mass="8590">MEESILDNSRSNKLLQYRTCNNLKQKEVAKAVGVSTSYYGMIETGVRNPNLEIAHKIAKYFNTSIENIFFESLNN</sequence>
<accession>A0A7D7AGU8</accession>
<dbReference type="KEGG" id="cint:HZF06_10060"/>
<protein>
    <submittedName>
        <fullName evidence="3">Helix-turn-helix transcriptional regulator</fullName>
    </submittedName>
</protein>
<evidence type="ECO:0000256" key="1">
    <source>
        <dbReference type="ARBA" id="ARBA00023125"/>
    </source>
</evidence>
<dbReference type="SMART" id="SM00530">
    <property type="entry name" value="HTH_XRE"/>
    <property type="match status" value="1"/>
</dbReference>
<dbReference type="GO" id="GO:0003677">
    <property type="term" value="F:DNA binding"/>
    <property type="evidence" value="ECO:0007669"/>
    <property type="project" value="UniProtKB-KW"/>
</dbReference>
<dbReference type="PANTHER" id="PTHR46558">
    <property type="entry name" value="TRACRIPTIONAL REGULATORY PROTEIN-RELATED-RELATED"/>
    <property type="match status" value="1"/>
</dbReference>
<organism evidence="3 4">
    <name type="scientific">Clostridium intestinale</name>
    <dbReference type="NCBI Taxonomy" id="36845"/>
    <lineage>
        <taxon>Bacteria</taxon>
        <taxon>Bacillati</taxon>
        <taxon>Bacillota</taxon>
        <taxon>Clostridia</taxon>
        <taxon>Eubacteriales</taxon>
        <taxon>Clostridiaceae</taxon>
        <taxon>Clostridium</taxon>
    </lineage>
</organism>
<dbReference type="Pfam" id="PF01381">
    <property type="entry name" value="HTH_3"/>
    <property type="match status" value="1"/>
</dbReference>
<keyword evidence="1" id="KW-0238">DNA-binding</keyword>
<evidence type="ECO:0000313" key="3">
    <source>
        <dbReference type="EMBL" id="QLY81904.1"/>
    </source>
</evidence>
<dbReference type="Gene3D" id="1.10.260.40">
    <property type="entry name" value="lambda repressor-like DNA-binding domains"/>
    <property type="match status" value="1"/>
</dbReference>
<dbReference type="SUPFAM" id="SSF47413">
    <property type="entry name" value="lambda repressor-like DNA-binding domains"/>
    <property type="match status" value="1"/>
</dbReference>
<dbReference type="CDD" id="cd00093">
    <property type="entry name" value="HTH_XRE"/>
    <property type="match status" value="1"/>
</dbReference>
<dbReference type="PANTHER" id="PTHR46558:SF4">
    <property type="entry name" value="DNA-BIDING PHAGE PROTEIN"/>
    <property type="match status" value="1"/>
</dbReference>
<dbReference type="InterPro" id="IPR010982">
    <property type="entry name" value="Lambda_DNA-bd_dom_sf"/>
</dbReference>
<dbReference type="InterPro" id="IPR001387">
    <property type="entry name" value="Cro/C1-type_HTH"/>
</dbReference>